<dbReference type="PROSITE" id="PS50082">
    <property type="entry name" value="WD_REPEATS_2"/>
    <property type="match status" value="1"/>
</dbReference>
<dbReference type="Gene3D" id="2.130.10.10">
    <property type="entry name" value="YVTN repeat-like/Quinoprotein amine dehydrogenase"/>
    <property type="match status" value="2"/>
</dbReference>
<feature type="repeat" description="WD" evidence="7">
    <location>
        <begin position="464"/>
        <end position="487"/>
    </location>
</feature>
<comment type="caution">
    <text evidence="8">The sequence shown here is derived from an EMBL/GenBank/DDBJ whole genome shotgun (WGS) entry which is preliminary data.</text>
</comment>
<dbReference type="PANTHER" id="PTHR12442">
    <property type="entry name" value="DYNEIN INTERMEDIATE CHAIN"/>
    <property type="match status" value="1"/>
</dbReference>
<dbReference type="InterPro" id="IPR025956">
    <property type="entry name" value="DYNC1I1/DYNC1I2"/>
</dbReference>
<evidence type="ECO:0000256" key="7">
    <source>
        <dbReference type="PROSITE-ProRule" id="PRU00221"/>
    </source>
</evidence>
<dbReference type="GO" id="GO:0010970">
    <property type="term" value="P:transport along microtubule"/>
    <property type="evidence" value="ECO:0007669"/>
    <property type="project" value="TreeGrafter"/>
</dbReference>
<dbReference type="Pfam" id="PF11540">
    <property type="entry name" value="Dynein_IC2"/>
    <property type="match status" value="1"/>
</dbReference>
<dbReference type="SUPFAM" id="SSF50978">
    <property type="entry name" value="WD40 repeat-like"/>
    <property type="match status" value="1"/>
</dbReference>
<gene>
    <name evidence="8" type="ORF">LSH36_1333g00017</name>
</gene>
<reference evidence="8" key="1">
    <citation type="journal article" date="2023" name="Mol. Biol. Evol.">
        <title>Third-Generation Sequencing Reveals the Adaptive Role of the Epigenome in Three Deep-Sea Polychaetes.</title>
        <authorList>
            <person name="Perez M."/>
            <person name="Aroh O."/>
            <person name="Sun Y."/>
            <person name="Lan Y."/>
            <person name="Juniper S.K."/>
            <person name="Young C.R."/>
            <person name="Angers B."/>
            <person name="Qian P.Y."/>
        </authorList>
    </citation>
    <scope>NUCLEOTIDE SEQUENCE</scope>
    <source>
        <strain evidence="8">P08H-3</strain>
    </source>
</reference>
<keyword evidence="6" id="KW-0206">Cytoskeleton</keyword>
<dbReference type="SMART" id="SM00320">
    <property type="entry name" value="WD40"/>
    <property type="match status" value="4"/>
</dbReference>
<evidence type="ECO:0000313" key="9">
    <source>
        <dbReference type="Proteomes" id="UP001208570"/>
    </source>
</evidence>
<dbReference type="GO" id="GO:0045504">
    <property type="term" value="F:dynein heavy chain binding"/>
    <property type="evidence" value="ECO:0007669"/>
    <property type="project" value="TreeGrafter"/>
</dbReference>
<dbReference type="PANTHER" id="PTHR12442:SF22">
    <property type="entry name" value="CYTOPLASMIC DYNEIN 1 INTERMEDIATE CHAIN-RELATED"/>
    <property type="match status" value="1"/>
</dbReference>
<dbReference type="Pfam" id="PF00400">
    <property type="entry name" value="WD40"/>
    <property type="match status" value="1"/>
</dbReference>
<evidence type="ECO:0008006" key="10">
    <source>
        <dbReference type="Google" id="ProtNLM"/>
    </source>
</evidence>
<keyword evidence="3" id="KW-0963">Cytoplasm</keyword>
<sequence length="590" mass="65615">MLFYLPAVESGDTATRPSTLIPCDTTSATATTTKTTSKKNITLTTSQVTQTNIPPKEYIFYSKETQTQPLEKEVLGTEVSSHIRSSVKQAANSQSTGSSRSLTPSCGSILYFANTSALTYVDLDDDNDSFEVAVDTPLTSARHKMPQVEVAKPAQTEVDLAAAKQEEPQPPAVPELTMEEKQALVNRDDFVRFIDRSTRIMERAISENVDIFFDYSGADDEQEDSGLGEGEKLKLNRQFYDERWSKHRIVTSLDWSVQHPELLVASYNNNEDAAHEPDGVALIWNIRYKKTTPEYVFHCQSAVMSSCFAKFHPNLIIGGTYSGQIVLWDNRSNKKTPVQRTPLSAAAHTHPVYCVDMVGTQNAHNLISVSNDGKVCSWGLDMLSQPQDSMELIHKQSRSAAVMCFSFLSGDVNNFVIGTEETAVYTACRHGSKAGISDIFEAHNGPVTGIDCHTIPGQIDFSHYFITSSFDWSVKLWNIKDNKPLHSFEDNNDYVYDTMWSPIHPALFAMLPTANTVIEPNIALNKCRWHQGGHSIAVGDDNGRVHVYDVGETLAQPKSDEWSRFVHTLQDLQTTKADQEEESSFGSSLL</sequence>
<dbReference type="FunFam" id="2.130.10.10:FF:000026">
    <property type="entry name" value="cytoplasmic dynein 1 intermediate chain 2 isoform X2"/>
    <property type="match status" value="1"/>
</dbReference>
<evidence type="ECO:0000256" key="4">
    <source>
        <dbReference type="ARBA" id="ARBA00022574"/>
    </source>
</evidence>
<protein>
    <recommendedName>
        <fullName evidence="10">Cytoplasmic dynein 1 intermediate chain 2</fullName>
    </recommendedName>
</protein>
<dbReference type="Proteomes" id="UP001208570">
    <property type="component" value="Unassembled WGS sequence"/>
</dbReference>
<comment type="subcellular location">
    <subcellularLocation>
        <location evidence="1">Cytoplasm</location>
        <location evidence="1">Cytoskeleton</location>
    </subcellularLocation>
</comment>
<evidence type="ECO:0000313" key="8">
    <source>
        <dbReference type="EMBL" id="KAK2140507.1"/>
    </source>
</evidence>
<keyword evidence="9" id="KW-1185">Reference proteome</keyword>
<name>A0AAD9ITZ9_9ANNE</name>
<dbReference type="InterPro" id="IPR015943">
    <property type="entry name" value="WD40/YVTN_repeat-like_dom_sf"/>
</dbReference>
<accession>A0AAD9ITZ9</accession>
<evidence type="ECO:0000256" key="3">
    <source>
        <dbReference type="ARBA" id="ARBA00022490"/>
    </source>
</evidence>
<dbReference type="InterPro" id="IPR001680">
    <property type="entry name" value="WD40_rpt"/>
</dbReference>
<evidence type="ECO:0000256" key="5">
    <source>
        <dbReference type="ARBA" id="ARBA00022737"/>
    </source>
</evidence>
<comment type="similarity">
    <text evidence="2">Belongs to the dynein intermediate chain family.</text>
</comment>
<evidence type="ECO:0000256" key="6">
    <source>
        <dbReference type="ARBA" id="ARBA00023212"/>
    </source>
</evidence>
<dbReference type="GO" id="GO:0045503">
    <property type="term" value="F:dynein light chain binding"/>
    <property type="evidence" value="ECO:0007669"/>
    <property type="project" value="TreeGrafter"/>
</dbReference>
<dbReference type="InterPro" id="IPR036322">
    <property type="entry name" value="WD40_repeat_dom_sf"/>
</dbReference>
<evidence type="ECO:0000256" key="2">
    <source>
        <dbReference type="ARBA" id="ARBA00011059"/>
    </source>
</evidence>
<proteinExistence type="inferred from homology"/>
<dbReference type="GO" id="GO:0005868">
    <property type="term" value="C:cytoplasmic dynein complex"/>
    <property type="evidence" value="ECO:0007669"/>
    <property type="project" value="InterPro"/>
</dbReference>
<evidence type="ECO:0000256" key="1">
    <source>
        <dbReference type="ARBA" id="ARBA00004245"/>
    </source>
</evidence>
<keyword evidence="5" id="KW-0677">Repeat</keyword>
<dbReference type="EMBL" id="JAODUP010001333">
    <property type="protein sequence ID" value="KAK2140507.1"/>
    <property type="molecule type" value="Genomic_DNA"/>
</dbReference>
<keyword evidence="4 7" id="KW-0853">WD repeat</keyword>
<organism evidence="8 9">
    <name type="scientific">Paralvinella palmiformis</name>
    <dbReference type="NCBI Taxonomy" id="53620"/>
    <lineage>
        <taxon>Eukaryota</taxon>
        <taxon>Metazoa</taxon>
        <taxon>Spiralia</taxon>
        <taxon>Lophotrochozoa</taxon>
        <taxon>Annelida</taxon>
        <taxon>Polychaeta</taxon>
        <taxon>Sedentaria</taxon>
        <taxon>Canalipalpata</taxon>
        <taxon>Terebellida</taxon>
        <taxon>Terebelliformia</taxon>
        <taxon>Alvinellidae</taxon>
        <taxon>Paralvinella</taxon>
    </lineage>
</organism>
<dbReference type="AlphaFoldDB" id="A0AAD9ITZ9"/>
<dbReference type="InterPro" id="IPR050687">
    <property type="entry name" value="Dynein_IC"/>
</dbReference>